<name>A0AAV1XRE3_LUPLU</name>
<keyword evidence="2" id="KW-1185">Reference proteome</keyword>
<dbReference type="Proteomes" id="UP001497480">
    <property type="component" value="Unassembled WGS sequence"/>
</dbReference>
<gene>
    <name evidence="1" type="ORF">LLUT_LOCUS24473</name>
</gene>
<evidence type="ECO:0000313" key="1">
    <source>
        <dbReference type="EMBL" id="CAL0323413.1"/>
    </source>
</evidence>
<comment type="caution">
    <text evidence="1">The sequence shown here is derived from an EMBL/GenBank/DDBJ whole genome shotgun (WGS) entry which is preliminary data.</text>
</comment>
<protein>
    <submittedName>
        <fullName evidence="1">Uncharacterized protein</fullName>
    </submittedName>
</protein>
<accession>A0AAV1XRE3</accession>
<proteinExistence type="predicted"/>
<sequence>MASLVLLFSELVRNRKCGAAALLAACPPPSSYSNITSSSFGAVRKPLKDEDTMQNGRTEEIEERMRENILESRVENINSISARTRQKRERCCMNNEQLTST</sequence>
<evidence type="ECO:0000313" key="2">
    <source>
        <dbReference type="Proteomes" id="UP001497480"/>
    </source>
</evidence>
<reference evidence="1 2" key="1">
    <citation type="submission" date="2024-03" db="EMBL/GenBank/DDBJ databases">
        <authorList>
            <person name="Martinez-Hernandez J."/>
        </authorList>
    </citation>
    <scope>NUCLEOTIDE SEQUENCE [LARGE SCALE GENOMIC DNA]</scope>
</reference>
<dbReference type="EMBL" id="CAXHTB010000017">
    <property type="protein sequence ID" value="CAL0323413.1"/>
    <property type="molecule type" value="Genomic_DNA"/>
</dbReference>
<organism evidence="1 2">
    <name type="scientific">Lupinus luteus</name>
    <name type="common">European yellow lupine</name>
    <dbReference type="NCBI Taxonomy" id="3873"/>
    <lineage>
        <taxon>Eukaryota</taxon>
        <taxon>Viridiplantae</taxon>
        <taxon>Streptophyta</taxon>
        <taxon>Embryophyta</taxon>
        <taxon>Tracheophyta</taxon>
        <taxon>Spermatophyta</taxon>
        <taxon>Magnoliopsida</taxon>
        <taxon>eudicotyledons</taxon>
        <taxon>Gunneridae</taxon>
        <taxon>Pentapetalae</taxon>
        <taxon>rosids</taxon>
        <taxon>fabids</taxon>
        <taxon>Fabales</taxon>
        <taxon>Fabaceae</taxon>
        <taxon>Papilionoideae</taxon>
        <taxon>50 kb inversion clade</taxon>
        <taxon>genistoids sensu lato</taxon>
        <taxon>core genistoids</taxon>
        <taxon>Genisteae</taxon>
        <taxon>Lupinus</taxon>
    </lineage>
</organism>
<dbReference type="AlphaFoldDB" id="A0AAV1XRE3"/>